<proteinExistence type="predicted"/>
<evidence type="ECO:0000256" key="1">
    <source>
        <dbReference type="SAM" id="MobiDB-lite"/>
    </source>
</evidence>
<feature type="region of interest" description="Disordered" evidence="1">
    <location>
        <begin position="39"/>
        <end position="127"/>
    </location>
</feature>
<reference evidence="2 3" key="1">
    <citation type="journal article" date="2020" name="IScience">
        <title>Genome Sequencing of the Endangered Kingdonia uniflora (Circaeasteraceae, Ranunculales) Reveals Potential Mechanisms of Evolutionary Specialization.</title>
        <authorList>
            <person name="Sun Y."/>
            <person name="Deng T."/>
            <person name="Zhang A."/>
            <person name="Moore M.J."/>
            <person name="Landis J.B."/>
            <person name="Lin N."/>
            <person name="Zhang H."/>
            <person name="Zhang X."/>
            <person name="Huang J."/>
            <person name="Zhang X."/>
            <person name="Sun H."/>
            <person name="Wang H."/>
        </authorList>
    </citation>
    <scope>NUCLEOTIDE SEQUENCE [LARGE SCALE GENOMIC DNA]</scope>
    <source>
        <strain evidence="2">TB1705</strain>
        <tissue evidence="2">Leaf</tissue>
    </source>
</reference>
<evidence type="ECO:0000313" key="2">
    <source>
        <dbReference type="EMBL" id="KAF6167084.1"/>
    </source>
</evidence>
<dbReference type="EMBL" id="JACGCM010000766">
    <property type="protein sequence ID" value="KAF6167084.1"/>
    <property type="molecule type" value="Genomic_DNA"/>
</dbReference>
<name>A0A7J7NJD4_9MAGN</name>
<organism evidence="2 3">
    <name type="scientific">Kingdonia uniflora</name>
    <dbReference type="NCBI Taxonomy" id="39325"/>
    <lineage>
        <taxon>Eukaryota</taxon>
        <taxon>Viridiplantae</taxon>
        <taxon>Streptophyta</taxon>
        <taxon>Embryophyta</taxon>
        <taxon>Tracheophyta</taxon>
        <taxon>Spermatophyta</taxon>
        <taxon>Magnoliopsida</taxon>
        <taxon>Ranunculales</taxon>
        <taxon>Circaeasteraceae</taxon>
        <taxon>Kingdonia</taxon>
    </lineage>
</organism>
<keyword evidence="3" id="KW-1185">Reference proteome</keyword>
<sequence length="142" mass="15808">MHKTNPGTPFHIWIVNDLRVPSQNSQNFIFDFYSPGKGLSTTKDTSSGKRLSTSKAGGPLRHNSFPDPKPEYRGYPETNGRVLDPRRFGPLVDDDDAPQSNNSFKTIRTDVPPSNKPGIPQSNVHLSNKPVLINVPQSNEHF</sequence>
<dbReference type="Proteomes" id="UP000541444">
    <property type="component" value="Unassembled WGS sequence"/>
</dbReference>
<evidence type="ECO:0000313" key="3">
    <source>
        <dbReference type="Proteomes" id="UP000541444"/>
    </source>
</evidence>
<dbReference type="AlphaFoldDB" id="A0A7J7NJD4"/>
<gene>
    <name evidence="2" type="ORF">GIB67_041339</name>
</gene>
<feature type="compositionally biased region" description="Polar residues" evidence="1">
    <location>
        <begin position="39"/>
        <end position="55"/>
    </location>
</feature>
<protein>
    <submittedName>
        <fullName evidence="2">Uncharacterized protein</fullName>
    </submittedName>
</protein>
<comment type="caution">
    <text evidence="2">The sequence shown here is derived from an EMBL/GenBank/DDBJ whole genome shotgun (WGS) entry which is preliminary data.</text>
</comment>
<accession>A0A7J7NJD4</accession>